<evidence type="ECO:0000313" key="2">
    <source>
        <dbReference type="EMBL" id="MEE2001215.1"/>
    </source>
</evidence>
<keyword evidence="3" id="KW-1185">Reference proteome</keyword>
<reference evidence="2 3" key="1">
    <citation type="submission" date="2023-07" db="EMBL/GenBank/DDBJ databases">
        <title>Alkalimonas sp., MEB108 novel, alkaliphilic bacterium isolated from Lonar Lake, India.</title>
        <authorList>
            <person name="Joshi A."/>
            <person name="Thite S."/>
        </authorList>
    </citation>
    <scope>NUCLEOTIDE SEQUENCE [LARGE SCALE GENOMIC DNA]</scope>
    <source>
        <strain evidence="2 3">MEB108</strain>
    </source>
</reference>
<feature type="compositionally biased region" description="Basic and acidic residues" evidence="1">
    <location>
        <begin position="21"/>
        <end position="31"/>
    </location>
</feature>
<evidence type="ECO:0000256" key="1">
    <source>
        <dbReference type="SAM" id="MobiDB-lite"/>
    </source>
</evidence>
<dbReference type="EMBL" id="JAUHLI010000006">
    <property type="protein sequence ID" value="MEE2001215.1"/>
    <property type="molecule type" value="Genomic_DNA"/>
</dbReference>
<protein>
    <submittedName>
        <fullName evidence="2">Uncharacterized protein</fullName>
    </submittedName>
</protein>
<evidence type="ECO:0000313" key="3">
    <source>
        <dbReference type="Proteomes" id="UP001336314"/>
    </source>
</evidence>
<dbReference type="RefSeq" id="WP_330128320.1">
    <property type="nucleotide sequence ID" value="NZ_JAUHLI010000006.1"/>
</dbReference>
<dbReference type="Proteomes" id="UP001336314">
    <property type="component" value="Unassembled WGS sequence"/>
</dbReference>
<name>A0ABU7J4L5_9GAMM</name>
<comment type="caution">
    <text evidence="2">The sequence shown here is derived from an EMBL/GenBank/DDBJ whole genome shotgun (WGS) entry which is preliminary data.</text>
</comment>
<sequence>MQELKFEQVEDVSGGYLSGPFERHFEQENPHQDTSGIGGVTVASGTMGLSNFGGAAVVGRVLGTGPGLVVAGLGQVVNFAFNLTQEGRDGMRVQNHPATRHLYDADGKRIKD</sequence>
<organism evidence="2 3">
    <name type="scientific">Alkalimonas cellulosilytica</name>
    <dbReference type="NCBI Taxonomy" id="3058395"/>
    <lineage>
        <taxon>Bacteria</taxon>
        <taxon>Pseudomonadati</taxon>
        <taxon>Pseudomonadota</taxon>
        <taxon>Gammaproteobacteria</taxon>
        <taxon>Alkalimonas</taxon>
    </lineage>
</organism>
<accession>A0ABU7J4L5</accession>
<proteinExistence type="predicted"/>
<gene>
    <name evidence="2" type="ORF">QWY20_07085</name>
</gene>
<feature type="region of interest" description="Disordered" evidence="1">
    <location>
        <begin position="14"/>
        <end position="40"/>
    </location>
</feature>